<gene>
    <name evidence="1" type="ORF">PCOR1329_LOCUS33591</name>
</gene>
<accession>A0ABN9SXS3</accession>
<evidence type="ECO:0000313" key="2">
    <source>
        <dbReference type="Proteomes" id="UP001189429"/>
    </source>
</evidence>
<protein>
    <submittedName>
        <fullName evidence="1">Uncharacterized protein</fullName>
    </submittedName>
</protein>
<comment type="caution">
    <text evidence="1">The sequence shown here is derived from an EMBL/GenBank/DDBJ whole genome shotgun (WGS) entry which is preliminary data.</text>
</comment>
<evidence type="ECO:0000313" key="1">
    <source>
        <dbReference type="EMBL" id="CAK0837381.1"/>
    </source>
</evidence>
<reference evidence="1" key="1">
    <citation type="submission" date="2023-10" db="EMBL/GenBank/DDBJ databases">
        <authorList>
            <person name="Chen Y."/>
            <person name="Shah S."/>
            <person name="Dougan E. K."/>
            <person name="Thang M."/>
            <person name="Chan C."/>
        </authorList>
    </citation>
    <scope>NUCLEOTIDE SEQUENCE [LARGE SCALE GENOMIC DNA]</scope>
</reference>
<sequence>MRPSRSSVIDKAAQRRAWQRWPGVIELEDIAKLSSKKTGPSFAIATAGSPGPDLSGLDANGRGLAGNKSSLFFRAPRATKAVAQAFGARRTRWLVENVAGMNAEDSLLISQQLGIKPCRTDAMDVGLVRRLRLHWLSRALRPRAGVIDVTEEARHRKATLHDGWSILVPSHALRTFAKLHKRVSPSAPVAGIKSTSETAIARWTEARYVSQVYNFEDEMLLWNTSRTARLIPSANERETLMGFDRGYIRAAAKESAPSRETKVIRSSPISNPFSVQVASHVLAQLLDQETKQGAPPILPFLITSTAPEPSGRAPDFESTGAQDTDLAQQLVLEYLRVASRGGAGVRLDLQGPFRDAHLNELEVGAAVNAIKWRSRTAVRFQSRYLHPLDSQVAAS</sequence>
<keyword evidence="2" id="KW-1185">Reference proteome</keyword>
<dbReference type="EMBL" id="CAUYUJ010014148">
    <property type="protein sequence ID" value="CAK0837381.1"/>
    <property type="molecule type" value="Genomic_DNA"/>
</dbReference>
<dbReference type="Proteomes" id="UP001189429">
    <property type="component" value="Unassembled WGS sequence"/>
</dbReference>
<proteinExistence type="predicted"/>
<feature type="non-terminal residue" evidence="1">
    <location>
        <position position="395"/>
    </location>
</feature>
<organism evidence="1 2">
    <name type="scientific">Prorocentrum cordatum</name>
    <dbReference type="NCBI Taxonomy" id="2364126"/>
    <lineage>
        <taxon>Eukaryota</taxon>
        <taxon>Sar</taxon>
        <taxon>Alveolata</taxon>
        <taxon>Dinophyceae</taxon>
        <taxon>Prorocentrales</taxon>
        <taxon>Prorocentraceae</taxon>
        <taxon>Prorocentrum</taxon>
    </lineage>
</organism>
<dbReference type="InterPro" id="IPR029063">
    <property type="entry name" value="SAM-dependent_MTases_sf"/>
</dbReference>
<dbReference type="SUPFAM" id="SSF53335">
    <property type="entry name" value="S-adenosyl-L-methionine-dependent methyltransferases"/>
    <property type="match status" value="1"/>
</dbReference>
<name>A0ABN9SXS3_9DINO</name>
<dbReference type="Gene3D" id="3.40.50.150">
    <property type="entry name" value="Vaccinia Virus protein VP39"/>
    <property type="match status" value="1"/>
</dbReference>